<evidence type="ECO:0000256" key="7">
    <source>
        <dbReference type="SAM" id="MobiDB-lite"/>
    </source>
</evidence>
<dbReference type="InterPro" id="IPR003439">
    <property type="entry name" value="ABC_transporter-like_ATP-bd"/>
</dbReference>
<proteinExistence type="predicted"/>
<feature type="domain" description="ABC transporter" evidence="9">
    <location>
        <begin position="337"/>
        <end position="573"/>
    </location>
</feature>
<keyword evidence="2 8" id="KW-0812">Transmembrane</keyword>
<feature type="transmembrane region" description="Helical" evidence="8">
    <location>
        <begin position="253"/>
        <end position="271"/>
    </location>
</feature>
<evidence type="ECO:0000256" key="1">
    <source>
        <dbReference type="ARBA" id="ARBA00004141"/>
    </source>
</evidence>
<feature type="transmembrane region" description="Helical" evidence="8">
    <location>
        <begin position="151"/>
        <end position="180"/>
    </location>
</feature>
<reference evidence="11 12" key="1">
    <citation type="submission" date="2021-06" db="EMBL/GenBank/DDBJ databases">
        <title>Sphingomonas sp. XMGL2, whole genome shotgun sequencing project.</title>
        <authorList>
            <person name="Zhao G."/>
            <person name="Shen L."/>
        </authorList>
    </citation>
    <scope>NUCLEOTIDE SEQUENCE [LARGE SCALE GENOMIC DNA]</scope>
    <source>
        <strain evidence="11 12">XMGL2</strain>
    </source>
</reference>
<evidence type="ECO:0000256" key="4">
    <source>
        <dbReference type="ARBA" id="ARBA00022840"/>
    </source>
</evidence>
<dbReference type="PANTHER" id="PTHR24221">
    <property type="entry name" value="ATP-BINDING CASSETTE SUB-FAMILY B"/>
    <property type="match status" value="1"/>
</dbReference>
<dbReference type="InterPro" id="IPR017871">
    <property type="entry name" value="ABC_transporter-like_CS"/>
</dbReference>
<comment type="subcellular location">
    <subcellularLocation>
        <location evidence="1">Membrane</location>
        <topology evidence="1">Multi-pass membrane protein</topology>
    </subcellularLocation>
</comment>
<dbReference type="Proteomes" id="UP000776276">
    <property type="component" value="Unassembled WGS sequence"/>
</dbReference>
<evidence type="ECO:0000256" key="3">
    <source>
        <dbReference type="ARBA" id="ARBA00022741"/>
    </source>
</evidence>
<evidence type="ECO:0000256" key="5">
    <source>
        <dbReference type="ARBA" id="ARBA00022989"/>
    </source>
</evidence>
<feature type="domain" description="ABC transmembrane type-1" evidence="10">
    <location>
        <begin position="30"/>
        <end position="306"/>
    </location>
</feature>
<name>A0ABS6BHB7_9SPHN</name>
<keyword evidence="4" id="KW-0067">ATP-binding</keyword>
<keyword evidence="3" id="KW-0547">Nucleotide-binding</keyword>
<keyword evidence="12" id="KW-1185">Reference proteome</keyword>
<dbReference type="EMBL" id="JAHKRT010000002">
    <property type="protein sequence ID" value="MBU3076987.1"/>
    <property type="molecule type" value="Genomic_DNA"/>
</dbReference>
<dbReference type="CDD" id="cd03246">
    <property type="entry name" value="ABCC_Protease_Secretion"/>
    <property type="match status" value="1"/>
</dbReference>
<dbReference type="PROSITE" id="PS50893">
    <property type="entry name" value="ABC_TRANSPORTER_2"/>
    <property type="match status" value="1"/>
</dbReference>
<evidence type="ECO:0000259" key="9">
    <source>
        <dbReference type="PROSITE" id="PS50893"/>
    </source>
</evidence>
<keyword evidence="6 8" id="KW-0472">Membrane</keyword>
<dbReference type="PROSITE" id="PS00211">
    <property type="entry name" value="ABC_TRANSPORTER_1"/>
    <property type="match status" value="1"/>
</dbReference>
<protein>
    <submittedName>
        <fullName evidence="11">Type I secretion system permease/ATPase</fullName>
    </submittedName>
</protein>
<keyword evidence="5 8" id="KW-1133">Transmembrane helix</keyword>
<dbReference type="RefSeq" id="WP_216320419.1">
    <property type="nucleotide sequence ID" value="NZ_JAHKRT010000002.1"/>
</dbReference>
<evidence type="ECO:0000259" key="10">
    <source>
        <dbReference type="PROSITE" id="PS50929"/>
    </source>
</evidence>
<dbReference type="PANTHER" id="PTHR24221:SF248">
    <property type="entry name" value="ABC TRANSPORTER TRANSMEMBRANE REGION"/>
    <property type="match status" value="1"/>
</dbReference>
<dbReference type="InterPro" id="IPR003593">
    <property type="entry name" value="AAA+_ATPase"/>
</dbReference>
<dbReference type="InterPro" id="IPR010128">
    <property type="entry name" value="ATPase_T1SS_PrtD-like"/>
</dbReference>
<evidence type="ECO:0000313" key="12">
    <source>
        <dbReference type="Proteomes" id="UP000776276"/>
    </source>
</evidence>
<dbReference type="PROSITE" id="PS50929">
    <property type="entry name" value="ABC_TM1F"/>
    <property type="match status" value="1"/>
</dbReference>
<evidence type="ECO:0000313" key="11">
    <source>
        <dbReference type="EMBL" id="MBU3076987.1"/>
    </source>
</evidence>
<gene>
    <name evidence="11" type="ORF">KOF26_03840</name>
</gene>
<dbReference type="InterPro" id="IPR011527">
    <property type="entry name" value="ABC1_TM_dom"/>
</dbReference>
<accession>A0ABS6BHB7</accession>
<dbReference type="NCBIfam" id="TIGR01842">
    <property type="entry name" value="type_I_sec_PrtD"/>
    <property type="match status" value="1"/>
</dbReference>
<dbReference type="SMART" id="SM00382">
    <property type="entry name" value="AAA"/>
    <property type="match status" value="1"/>
</dbReference>
<feature type="transmembrane region" description="Helical" evidence="8">
    <location>
        <begin position="29"/>
        <end position="50"/>
    </location>
</feature>
<evidence type="ECO:0000256" key="2">
    <source>
        <dbReference type="ARBA" id="ARBA00022692"/>
    </source>
</evidence>
<dbReference type="Pfam" id="PF00005">
    <property type="entry name" value="ABC_tran"/>
    <property type="match status" value="1"/>
</dbReference>
<feature type="transmembrane region" description="Helical" evidence="8">
    <location>
        <begin position="62"/>
        <end position="83"/>
    </location>
</feature>
<feature type="region of interest" description="Disordered" evidence="7">
    <location>
        <begin position="574"/>
        <end position="601"/>
    </location>
</feature>
<feature type="compositionally biased region" description="Low complexity" evidence="7">
    <location>
        <begin position="574"/>
        <end position="593"/>
    </location>
</feature>
<dbReference type="Pfam" id="PF00664">
    <property type="entry name" value="ABC_membrane"/>
    <property type="match status" value="1"/>
</dbReference>
<evidence type="ECO:0000256" key="8">
    <source>
        <dbReference type="SAM" id="Phobius"/>
    </source>
</evidence>
<comment type="caution">
    <text evidence="11">The sequence shown here is derived from an EMBL/GenBank/DDBJ whole genome shotgun (WGS) entry which is preliminary data.</text>
</comment>
<organism evidence="11 12">
    <name type="scientific">Sphingomonas quercus</name>
    <dbReference type="NCBI Taxonomy" id="2842451"/>
    <lineage>
        <taxon>Bacteria</taxon>
        <taxon>Pseudomonadati</taxon>
        <taxon>Pseudomonadota</taxon>
        <taxon>Alphaproteobacteria</taxon>
        <taxon>Sphingomonadales</taxon>
        <taxon>Sphingomonadaceae</taxon>
        <taxon>Sphingomonas</taxon>
    </lineage>
</organism>
<dbReference type="InterPro" id="IPR039421">
    <property type="entry name" value="Type_1_exporter"/>
</dbReference>
<evidence type="ECO:0000256" key="6">
    <source>
        <dbReference type="ARBA" id="ARBA00023136"/>
    </source>
</evidence>
<sequence>MALNPLPKAKNPNEPGPLLRALRLGYGPFAFAALFGLVSNLLYLALPLYTNQVYSRVLTSHSLPTLMVLTLGAAFVFLVSSVIDHYRAQVLTGFGVVFDAQLASRTFAALFDAAVRRQGTRSQSLRDLDTVRQAVSGPAIGALFDVPWIPIFLLILFIIDPLIGAITFFGGIFLVVFTILQERATKEPMKEATNAALQSYVFTDAALRNGEVVRALGMLPTLGRQWARLRHISVAAGVRSGERTSFYSGSIRFVRMLIQILTVAAGAYLVMERSIPSGMLFANMILASRALAPIERIVGSWRILFEAMQSYRRLEATLEGYEPPVPVTQLPVPQGGLTVENVSFAPQGAAALTLINLNFRVNPGDFVGIAGPSGAGKSTLARLLCGIWKPNSGTVRLDGADVYTWDREDFGHHVAYLPQDTELFTGTVRDNICRFRPEATDEEVVKAAQTANAHEMILRLPKGYETELGEGGQALSAGQRQRVGLARTVFGDPKVVVLDEPNANLDNDGEAALNQAMARMKERGATVIVISHKTSAFEHADKILLLNNGQMAGYGPREEIVKALTERRQAALQAARTRAVRPPAAPPGADEAPNVPAEARP</sequence>